<dbReference type="EMBL" id="OX365908">
    <property type="protein sequence ID" value="CAI4048325.1"/>
    <property type="molecule type" value="Genomic_DNA"/>
</dbReference>
<dbReference type="InterPro" id="IPR040201">
    <property type="entry name" value="Mrg3-like"/>
</dbReference>
<protein>
    <recommendedName>
        <fullName evidence="4">Mitochondrial inner membrane i-AAA protease supercomplex subunit MGR3</fullName>
    </recommendedName>
</protein>
<dbReference type="GO" id="GO:0006515">
    <property type="term" value="P:protein quality control for misfolded or incompletely synthesized proteins"/>
    <property type="evidence" value="ECO:0007669"/>
    <property type="project" value="TreeGrafter"/>
</dbReference>
<dbReference type="PANTHER" id="PTHR28142:SF1">
    <property type="entry name" value="MITOCHONDRIAL INNER MEMBRANE I-AAA PROTEASE SUPERCOMPLEX SUBUNIT MGR3-RELATED"/>
    <property type="match status" value="1"/>
</dbReference>
<gene>
    <name evidence="2" type="primary">SKDI13G2450</name>
    <name evidence="2" type="ORF">SKDI_13G2450</name>
</gene>
<name>A0AA35J567_SACK1</name>
<dbReference type="PANTHER" id="PTHR28142">
    <property type="entry name" value="MITOCHONDRIAL INNER MEMBRANE I-AAA PROTEASE SUPERCOMPLEX SUBUNIT MGR3-RELATED"/>
    <property type="match status" value="1"/>
</dbReference>
<organism evidence="2 3">
    <name type="scientific">Saccharomyces kudriavzevii (strain ATCC MYA-4449 / AS 2.2408 / CBS 8840 / NBRC 1802 / NCYC 2889)</name>
    <name type="common">Yeast</name>
    <dbReference type="NCBI Taxonomy" id="226230"/>
    <lineage>
        <taxon>Eukaryota</taxon>
        <taxon>Fungi</taxon>
        <taxon>Dikarya</taxon>
        <taxon>Ascomycota</taxon>
        <taxon>Saccharomycotina</taxon>
        <taxon>Saccharomycetes</taxon>
        <taxon>Saccharomycetales</taxon>
        <taxon>Saccharomycetaceae</taxon>
        <taxon>Saccharomyces</taxon>
    </lineage>
</organism>
<dbReference type="GO" id="GO:0051787">
    <property type="term" value="F:misfolded protein binding"/>
    <property type="evidence" value="ECO:0007669"/>
    <property type="project" value="TreeGrafter"/>
</dbReference>
<dbReference type="AlphaFoldDB" id="A0AA35J567"/>
<evidence type="ECO:0000313" key="2">
    <source>
        <dbReference type="EMBL" id="CAI4048325.1"/>
    </source>
</evidence>
<dbReference type="Proteomes" id="UP001162087">
    <property type="component" value="Chromosome 13"/>
</dbReference>
<evidence type="ECO:0000256" key="1">
    <source>
        <dbReference type="SAM" id="MobiDB-lite"/>
    </source>
</evidence>
<dbReference type="GO" id="GO:0031942">
    <property type="term" value="C:i-AAA complex"/>
    <property type="evidence" value="ECO:0007669"/>
    <property type="project" value="TreeGrafter"/>
</dbReference>
<keyword evidence="3" id="KW-1185">Reference proteome</keyword>
<accession>A0AA35J567</accession>
<evidence type="ECO:0000313" key="3">
    <source>
        <dbReference type="Proteomes" id="UP001162087"/>
    </source>
</evidence>
<feature type="region of interest" description="Disordered" evidence="1">
    <location>
        <begin position="55"/>
        <end position="74"/>
    </location>
</feature>
<proteinExistence type="predicted"/>
<dbReference type="GeneID" id="80926268"/>
<dbReference type="RefSeq" id="XP_056084277.1">
    <property type="nucleotide sequence ID" value="XM_056230350.1"/>
</dbReference>
<dbReference type="CDD" id="cd24145">
    <property type="entry name" value="Mgr3-like"/>
    <property type="match status" value="1"/>
</dbReference>
<evidence type="ECO:0008006" key="4">
    <source>
        <dbReference type="Google" id="ProtNLM"/>
    </source>
</evidence>
<reference evidence="2" key="1">
    <citation type="submission" date="2022-10" db="EMBL/GenBank/DDBJ databases">
        <authorList>
            <person name="Byrne P K."/>
        </authorList>
    </citation>
    <scope>NUCLEOTIDE SEQUENCE</scope>
    <source>
        <strain evidence="2">IFO1802</strain>
    </source>
</reference>
<sequence length="505" mass="58269">MLLRGTRLSQRLRKRYLFTTNFSAWPTRPAHIRHLHDIRPPASKFNSQQSASIPDFPAGISSRPSPAVTPDSEKSNRNWMYVSIGVSLVGLMVWLNSNSKKQKLPLSAQKIWKEAIWQESDRMNFNYNEALGRFIEALNVCDRSHVDPLSDDYTRIELKIAEMYEKLNMLDEAQNLYQELLSRFFEALNVPGKIDESERGEVLRKDLRILIKSLEINKDIESGKKRLLQHLLLAQEEILSKSPELKEFFEKRKKKLSVIKDISRDSNDDFKTFVSEEHIKFDDQGYMILDLEKNSSAWEPFKEEFFTARDLYTAYCLSSKDIATALTCKITSVEWMVMADMPPGQILLSQANLGSLFYLQAEKLEADLNQLEQKRIRESDQDLDMGTYIKAVRFVRKNRDLCLERAQKCYDSVVSFAKRNRKIRFHVKDQLDPSVAQSIALSTYGMGVLSLHEGVLAKAEKLFKDSITMAKETDFNELLAEAEKELEKTIVLKAARKEESKSVPQ</sequence>